<reference evidence="4 5" key="1">
    <citation type="submission" date="2019-04" db="EMBL/GenBank/DDBJ databases">
        <title>Friends and foes A comparative genomics study of 23 Aspergillus species from section Flavi.</title>
        <authorList>
            <consortium name="DOE Joint Genome Institute"/>
            <person name="Kjaerbolling I."/>
            <person name="Vesth T."/>
            <person name="Frisvad J.C."/>
            <person name="Nybo J.L."/>
            <person name="Theobald S."/>
            <person name="Kildgaard S."/>
            <person name="Isbrandt T."/>
            <person name="Kuo A."/>
            <person name="Sato A."/>
            <person name="Lyhne E.K."/>
            <person name="Kogle M.E."/>
            <person name="Wiebenga A."/>
            <person name="Kun R.S."/>
            <person name="Lubbers R.J."/>
            <person name="Makela M.R."/>
            <person name="Barry K."/>
            <person name="Chovatia M."/>
            <person name="Clum A."/>
            <person name="Daum C."/>
            <person name="Haridas S."/>
            <person name="He G."/>
            <person name="LaButti K."/>
            <person name="Lipzen A."/>
            <person name="Mondo S."/>
            <person name="Riley R."/>
            <person name="Salamov A."/>
            <person name="Simmons B.A."/>
            <person name="Magnuson J.K."/>
            <person name="Henrissat B."/>
            <person name="Mortensen U.H."/>
            <person name="Larsen T.O."/>
            <person name="Devries R.P."/>
            <person name="Grigoriev I.V."/>
            <person name="Machida M."/>
            <person name="Baker S.E."/>
            <person name="Andersen M.R."/>
        </authorList>
    </citation>
    <scope>NUCLEOTIDE SEQUENCE [LARGE SCALE GENOMIC DNA]</scope>
    <source>
        <strain evidence="4 5">IBT 18842</strain>
    </source>
</reference>
<dbReference type="OrthoDB" id="1862401at2759"/>
<proteinExistence type="predicted"/>
<organism evidence="4 5">
    <name type="scientific">Aspergillus avenaceus</name>
    <dbReference type="NCBI Taxonomy" id="36643"/>
    <lineage>
        <taxon>Eukaryota</taxon>
        <taxon>Fungi</taxon>
        <taxon>Dikarya</taxon>
        <taxon>Ascomycota</taxon>
        <taxon>Pezizomycotina</taxon>
        <taxon>Eurotiomycetes</taxon>
        <taxon>Eurotiomycetidae</taxon>
        <taxon>Eurotiales</taxon>
        <taxon>Aspergillaceae</taxon>
        <taxon>Aspergillus</taxon>
        <taxon>Aspergillus subgen. Circumdati</taxon>
    </lineage>
</organism>
<keyword evidence="5" id="KW-1185">Reference proteome</keyword>
<dbReference type="EMBL" id="ML742279">
    <property type="protein sequence ID" value="KAE8146206.1"/>
    <property type="molecule type" value="Genomic_DNA"/>
</dbReference>
<dbReference type="Pfam" id="PF02458">
    <property type="entry name" value="Transferase"/>
    <property type="match status" value="1"/>
</dbReference>
<protein>
    <recommendedName>
        <fullName evidence="3">Trichothecene 3-O-acetyltransferase-like N-terminal domain-containing protein</fullName>
    </recommendedName>
</protein>
<evidence type="ECO:0000313" key="4">
    <source>
        <dbReference type="EMBL" id="KAE8146206.1"/>
    </source>
</evidence>
<evidence type="ECO:0000259" key="3">
    <source>
        <dbReference type="Pfam" id="PF22664"/>
    </source>
</evidence>
<dbReference type="Pfam" id="PF22664">
    <property type="entry name" value="TRI-like_N"/>
    <property type="match status" value="1"/>
</dbReference>
<dbReference type="AlphaFoldDB" id="A0A5N6TIN1"/>
<dbReference type="PANTHER" id="PTHR31642:SF310">
    <property type="entry name" value="FATTY ALCOHOL:CAFFEOYL-COA ACYLTRANSFERASE"/>
    <property type="match status" value="1"/>
</dbReference>
<dbReference type="GO" id="GO:0016747">
    <property type="term" value="F:acyltransferase activity, transferring groups other than amino-acyl groups"/>
    <property type="evidence" value="ECO:0007669"/>
    <property type="project" value="TreeGrafter"/>
</dbReference>
<evidence type="ECO:0000256" key="2">
    <source>
        <dbReference type="ARBA" id="ARBA00023315"/>
    </source>
</evidence>
<dbReference type="InterPro" id="IPR023213">
    <property type="entry name" value="CAT-like_dom_sf"/>
</dbReference>
<keyword evidence="1" id="KW-0808">Transferase</keyword>
<feature type="domain" description="Trichothecene 3-O-acetyltransferase-like N-terminal" evidence="3">
    <location>
        <begin position="21"/>
        <end position="164"/>
    </location>
</feature>
<dbReference type="InterPro" id="IPR050317">
    <property type="entry name" value="Plant_Fungal_Acyltransferase"/>
</dbReference>
<gene>
    <name evidence="4" type="ORF">BDV25DRAFT_143919</name>
</gene>
<evidence type="ECO:0000256" key="1">
    <source>
        <dbReference type="ARBA" id="ARBA00022679"/>
    </source>
</evidence>
<sequence length="421" mass="46299">MADYTHVEPLAPLDLPMPRTYITVLLVFQTAESTQAITQDLQRGLDKLSKQVPWLSGRVFPTTSTQNKASLEIRSNAGDAPTLVDKGSIAASYSTLASDRMPLEAIPSEVRPVSSMISSPLTEGDPVFAASLFRFADQGAGLCVCIHHNATDATGFSEIVRLWARNVAEPEFNLPSPLQGRLTRLSEALSPKLQEISSLSSENIFALHPEYSKLPPALPKEFAPCTSKMFSIPIHWINVLKEITRKYTSRSLTTNALIGETSRLVTAVNGRRRISEKLSAPEDPYIGNAVLYSLAKFSAGDLAAVDEDPVSRQIAEVYHLIESLEDYKSLFVGWDLFGSRDLTITSWADLDLYAMDFGATLGKPKFVKLSCVEADGVAIILPRQRSVSEEMLEVTVILRKDDMARLEDDSMWQTVVSSTGK</sequence>
<keyword evidence="2" id="KW-0012">Acyltransferase</keyword>
<dbReference type="Gene3D" id="3.30.559.10">
    <property type="entry name" value="Chloramphenicol acetyltransferase-like domain"/>
    <property type="match status" value="2"/>
</dbReference>
<dbReference type="PANTHER" id="PTHR31642">
    <property type="entry name" value="TRICHOTHECENE 3-O-ACETYLTRANSFERASE"/>
    <property type="match status" value="1"/>
</dbReference>
<dbReference type="Proteomes" id="UP000325780">
    <property type="component" value="Unassembled WGS sequence"/>
</dbReference>
<accession>A0A5N6TIN1</accession>
<name>A0A5N6TIN1_ASPAV</name>
<evidence type="ECO:0000313" key="5">
    <source>
        <dbReference type="Proteomes" id="UP000325780"/>
    </source>
</evidence>
<dbReference type="InterPro" id="IPR054710">
    <property type="entry name" value="Tri101-like_N"/>
</dbReference>